<comment type="subcellular location">
    <subcellularLocation>
        <location evidence="4 18">Cytoplasm</location>
    </subcellularLocation>
</comment>
<keyword evidence="13 18" id="KW-0862">Zinc</keyword>
<evidence type="ECO:0000256" key="13">
    <source>
        <dbReference type="ARBA" id="ARBA00022833"/>
    </source>
</evidence>
<keyword evidence="9 18" id="KW-0963">Cytoplasm</keyword>
<evidence type="ECO:0000256" key="3">
    <source>
        <dbReference type="ARBA" id="ARBA00001947"/>
    </source>
</evidence>
<dbReference type="GO" id="GO:0003856">
    <property type="term" value="F:3-dehydroquinate synthase activity"/>
    <property type="evidence" value="ECO:0007669"/>
    <property type="project" value="UniProtKB-UniRule"/>
</dbReference>
<dbReference type="InterPro" id="IPR016037">
    <property type="entry name" value="DHQ_synth_AroB"/>
</dbReference>
<evidence type="ECO:0000256" key="7">
    <source>
        <dbReference type="ARBA" id="ARBA00013031"/>
    </source>
</evidence>
<feature type="binding site" evidence="18">
    <location>
        <position position="151"/>
    </location>
    <ligand>
        <name>NAD(+)</name>
        <dbReference type="ChEBI" id="CHEBI:57540"/>
    </ligand>
</feature>
<dbReference type="NCBIfam" id="TIGR01357">
    <property type="entry name" value="aroB"/>
    <property type="match status" value="1"/>
</dbReference>
<name>A0A415E0I8_9FIRM</name>
<accession>A0A415E0I8</accession>
<organism evidence="21 22">
    <name type="scientific">Emergencia timonensis</name>
    <dbReference type="NCBI Taxonomy" id="1776384"/>
    <lineage>
        <taxon>Bacteria</taxon>
        <taxon>Bacillati</taxon>
        <taxon>Bacillota</taxon>
        <taxon>Clostridia</taxon>
        <taxon>Peptostreptococcales</taxon>
        <taxon>Anaerovoracaceae</taxon>
        <taxon>Emergencia</taxon>
    </lineage>
</organism>
<dbReference type="InterPro" id="IPR050071">
    <property type="entry name" value="Dehydroquinate_synthase"/>
</dbReference>
<dbReference type="SUPFAM" id="SSF56796">
    <property type="entry name" value="Dehydroquinate synthase-like"/>
    <property type="match status" value="1"/>
</dbReference>
<dbReference type="GO" id="GO:0009423">
    <property type="term" value="P:chorismate biosynthetic process"/>
    <property type="evidence" value="ECO:0007669"/>
    <property type="project" value="UniProtKB-UniRule"/>
</dbReference>
<evidence type="ECO:0000256" key="2">
    <source>
        <dbReference type="ARBA" id="ARBA00001911"/>
    </source>
</evidence>
<keyword evidence="14 18" id="KW-0520">NAD</keyword>
<dbReference type="Gene3D" id="1.20.1090.10">
    <property type="entry name" value="Dehydroquinate synthase-like - alpha domain"/>
    <property type="match status" value="1"/>
</dbReference>
<evidence type="ECO:0000256" key="11">
    <source>
        <dbReference type="ARBA" id="ARBA00022723"/>
    </source>
</evidence>
<keyword evidence="11 18" id="KW-0479">Metal-binding</keyword>
<dbReference type="EMBL" id="QRMS01000003">
    <property type="protein sequence ID" value="RHJ87124.1"/>
    <property type="molecule type" value="Genomic_DNA"/>
</dbReference>
<comment type="similarity">
    <text evidence="6 18">Belongs to the sugar phosphate cyclases superfamily. Dehydroquinate synthase family.</text>
</comment>
<dbReference type="Proteomes" id="UP000284841">
    <property type="component" value="Unassembled WGS sequence"/>
</dbReference>
<dbReference type="PANTHER" id="PTHR43622">
    <property type="entry name" value="3-DEHYDROQUINATE SYNTHASE"/>
    <property type="match status" value="1"/>
</dbReference>
<dbReference type="GO" id="GO:0000166">
    <property type="term" value="F:nucleotide binding"/>
    <property type="evidence" value="ECO:0007669"/>
    <property type="project" value="UniProtKB-KW"/>
</dbReference>
<evidence type="ECO:0000259" key="19">
    <source>
        <dbReference type="Pfam" id="PF01761"/>
    </source>
</evidence>
<evidence type="ECO:0000256" key="6">
    <source>
        <dbReference type="ARBA" id="ARBA00005412"/>
    </source>
</evidence>
<comment type="cofactor">
    <cofactor evidence="3">
        <name>Zn(2+)</name>
        <dbReference type="ChEBI" id="CHEBI:29105"/>
    </cofactor>
</comment>
<feature type="binding site" evidence="18">
    <location>
        <begin position="71"/>
        <end position="76"/>
    </location>
    <ligand>
        <name>NAD(+)</name>
        <dbReference type="ChEBI" id="CHEBI:57540"/>
    </ligand>
</feature>
<dbReference type="InterPro" id="IPR056179">
    <property type="entry name" value="DHQS_C"/>
</dbReference>
<keyword evidence="22" id="KW-1185">Reference proteome</keyword>
<dbReference type="Pfam" id="PF01761">
    <property type="entry name" value="DHQ_synthase"/>
    <property type="match status" value="1"/>
</dbReference>
<sequence>MKKFVVSTTTPYDIIIGKDLIKDAGVYIHTCIPPCKVCVITDSTVNNIYAQVLLTSLMEHGYQTSKIVFPSGEHSKNLSTYSNILEALADEGLTRSDAIIALGGGVVGDMAGFVAATYMRGIPYVQIPTTYMSAIDASVGGKTGINLLCGKNLAGAFWQPAMVLCDYKTFDSLPPVKLMDGIAEAVKSAVVSEETLIEHIKANNYEYVIERCVSIKKSVVEADERDIGLRQLLNFGHTVGHGIEKLSAFSISHGQAVAKGMVVEARAAYKSNLTNVDISAPLTEILTEMGFDLSVTYTADDLYHYALMDKKISGDKITMVVPEFIGKCRLQKISLSELRKFIELGLEK</sequence>
<dbReference type="CDD" id="cd08195">
    <property type="entry name" value="DHQS"/>
    <property type="match status" value="1"/>
</dbReference>
<feature type="binding site" evidence="18">
    <location>
        <begin position="105"/>
        <end position="109"/>
    </location>
    <ligand>
        <name>NAD(+)</name>
        <dbReference type="ChEBI" id="CHEBI:57540"/>
    </ligand>
</feature>
<feature type="binding site" evidence="18">
    <location>
        <begin position="129"/>
        <end position="130"/>
    </location>
    <ligand>
        <name>NAD(+)</name>
        <dbReference type="ChEBI" id="CHEBI:57540"/>
    </ligand>
</feature>
<dbReference type="OrthoDB" id="9806583at2"/>
<comment type="pathway">
    <text evidence="5 18">Metabolic intermediate biosynthesis; chorismate biosynthesis; chorismate from D-erythrose 4-phosphate and phosphoenolpyruvate: step 2/7.</text>
</comment>
<keyword evidence="16 18" id="KW-0456">Lyase</keyword>
<evidence type="ECO:0000256" key="17">
    <source>
        <dbReference type="ARBA" id="ARBA00023285"/>
    </source>
</evidence>
<evidence type="ECO:0000256" key="8">
    <source>
        <dbReference type="ARBA" id="ARBA00017684"/>
    </source>
</evidence>
<keyword evidence="10 18" id="KW-0028">Amino-acid biosynthesis</keyword>
<comment type="catalytic activity">
    <reaction evidence="1 18">
        <text>7-phospho-2-dehydro-3-deoxy-D-arabino-heptonate = 3-dehydroquinate + phosphate</text>
        <dbReference type="Rhea" id="RHEA:21968"/>
        <dbReference type="ChEBI" id="CHEBI:32364"/>
        <dbReference type="ChEBI" id="CHEBI:43474"/>
        <dbReference type="ChEBI" id="CHEBI:58394"/>
        <dbReference type="EC" id="4.2.3.4"/>
    </reaction>
</comment>
<dbReference type="FunFam" id="3.40.50.1970:FF:000007">
    <property type="entry name" value="Pentafunctional AROM polypeptide"/>
    <property type="match status" value="1"/>
</dbReference>
<dbReference type="GO" id="GO:0008652">
    <property type="term" value="P:amino acid biosynthetic process"/>
    <property type="evidence" value="ECO:0007669"/>
    <property type="project" value="UniProtKB-KW"/>
</dbReference>
<feature type="domain" description="3-dehydroquinate synthase N-terminal" evidence="19">
    <location>
        <begin position="67"/>
        <end position="177"/>
    </location>
</feature>
<dbReference type="RefSeq" id="WP_118335641.1">
    <property type="nucleotide sequence ID" value="NZ_AP025567.1"/>
</dbReference>
<evidence type="ECO:0000256" key="5">
    <source>
        <dbReference type="ARBA" id="ARBA00004661"/>
    </source>
</evidence>
<evidence type="ECO:0000256" key="1">
    <source>
        <dbReference type="ARBA" id="ARBA00001393"/>
    </source>
</evidence>
<evidence type="ECO:0000256" key="14">
    <source>
        <dbReference type="ARBA" id="ARBA00023027"/>
    </source>
</evidence>
<dbReference type="InterPro" id="IPR030963">
    <property type="entry name" value="DHQ_synth_fam"/>
</dbReference>
<evidence type="ECO:0000256" key="15">
    <source>
        <dbReference type="ARBA" id="ARBA00023141"/>
    </source>
</evidence>
<reference evidence="21 22" key="1">
    <citation type="submission" date="2018-08" db="EMBL/GenBank/DDBJ databases">
        <title>A genome reference for cultivated species of the human gut microbiota.</title>
        <authorList>
            <person name="Zou Y."/>
            <person name="Xue W."/>
            <person name="Luo G."/>
        </authorList>
    </citation>
    <scope>NUCLEOTIDE SEQUENCE [LARGE SCALE GENOMIC DNA]</scope>
    <source>
        <strain evidence="21 22">AM07-24</strain>
    </source>
</reference>
<dbReference type="AlphaFoldDB" id="A0A415E0I8"/>
<proteinExistence type="inferred from homology"/>
<evidence type="ECO:0000313" key="21">
    <source>
        <dbReference type="EMBL" id="RHJ87124.1"/>
    </source>
</evidence>
<keyword evidence="15 18" id="KW-0057">Aromatic amino acid biosynthesis</keyword>
<keyword evidence="17 18" id="KW-0170">Cobalt</keyword>
<dbReference type="PANTHER" id="PTHR43622:SF7">
    <property type="entry name" value="3-DEHYDROQUINATE SYNTHASE, CHLOROPLASTIC"/>
    <property type="match status" value="1"/>
</dbReference>
<dbReference type="Gene3D" id="3.40.50.1970">
    <property type="match status" value="1"/>
</dbReference>
<dbReference type="HAMAP" id="MF_00110">
    <property type="entry name" value="DHQ_synthase"/>
    <property type="match status" value="1"/>
</dbReference>
<feature type="binding site" evidence="18">
    <location>
        <position position="184"/>
    </location>
    <ligand>
        <name>Zn(2+)</name>
        <dbReference type="ChEBI" id="CHEBI:29105"/>
    </ligand>
</feature>
<comment type="cofactor">
    <cofactor evidence="2 18">
        <name>NAD(+)</name>
        <dbReference type="ChEBI" id="CHEBI:57540"/>
    </cofactor>
</comment>
<dbReference type="GO" id="GO:0005737">
    <property type="term" value="C:cytoplasm"/>
    <property type="evidence" value="ECO:0007669"/>
    <property type="project" value="UniProtKB-SubCell"/>
</dbReference>
<dbReference type="STRING" id="1776384.GCA_900086585_00574"/>
<evidence type="ECO:0000259" key="20">
    <source>
        <dbReference type="Pfam" id="PF24621"/>
    </source>
</evidence>
<feature type="domain" description="3-dehydroquinate synthase C-terminal" evidence="20">
    <location>
        <begin position="181"/>
        <end position="311"/>
    </location>
</feature>
<evidence type="ECO:0000313" key="22">
    <source>
        <dbReference type="Proteomes" id="UP000284841"/>
    </source>
</evidence>
<dbReference type="InterPro" id="IPR030960">
    <property type="entry name" value="DHQS/DOIS_N"/>
</dbReference>
<dbReference type="EC" id="4.2.3.4" evidence="7 18"/>
<evidence type="ECO:0000256" key="4">
    <source>
        <dbReference type="ARBA" id="ARBA00004496"/>
    </source>
</evidence>
<comment type="function">
    <text evidence="18">Catalyzes the conversion of 3-deoxy-D-arabino-heptulosonate 7-phosphate (DAHP) to dehydroquinate (DHQ).</text>
</comment>
<feature type="binding site" evidence="18">
    <location>
        <position position="253"/>
    </location>
    <ligand>
        <name>Zn(2+)</name>
        <dbReference type="ChEBI" id="CHEBI:29105"/>
    </ligand>
</feature>
<gene>
    <name evidence="18 21" type="primary">aroB</name>
    <name evidence="21" type="ORF">DW099_10475</name>
</gene>
<evidence type="ECO:0000256" key="12">
    <source>
        <dbReference type="ARBA" id="ARBA00022741"/>
    </source>
</evidence>
<comment type="caution">
    <text evidence="18">Lacks conserved residue(s) required for the propagation of feature annotation.</text>
</comment>
<dbReference type="Pfam" id="PF24621">
    <property type="entry name" value="DHQS_C"/>
    <property type="match status" value="1"/>
</dbReference>
<keyword evidence="12 18" id="KW-0547">Nucleotide-binding</keyword>
<comment type="cofactor">
    <cofactor evidence="18">
        <name>Co(2+)</name>
        <dbReference type="ChEBI" id="CHEBI:48828"/>
    </cofactor>
    <cofactor evidence="18">
        <name>Zn(2+)</name>
        <dbReference type="ChEBI" id="CHEBI:29105"/>
    </cofactor>
    <text evidence="18">Binds 1 divalent metal cation per subunit. Can use either Co(2+) or Zn(2+).</text>
</comment>
<comment type="caution">
    <text evidence="21">The sequence shown here is derived from an EMBL/GenBank/DDBJ whole genome shotgun (WGS) entry which is preliminary data.</text>
</comment>
<dbReference type="GO" id="GO:0046872">
    <property type="term" value="F:metal ion binding"/>
    <property type="evidence" value="ECO:0007669"/>
    <property type="project" value="UniProtKB-KW"/>
</dbReference>
<evidence type="ECO:0000256" key="18">
    <source>
        <dbReference type="HAMAP-Rule" id="MF_00110"/>
    </source>
</evidence>
<protein>
    <recommendedName>
        <fullName evidence="8 18">3-dehydroquinate synthase</fullName>
        <shortName evidence="18">DHQS</shortName>
        <ecNumber evidence="7 18">4.2.3.4</ecNumber>
    </recommendedName>
</protein>
<feature type="binding site" evidence="18">
    <location>
        <position position="142"/>
    </location>
    <ligand>
        <name>NAD(+)</name>
        <dbReference type="ChEBI" id="CHEBI:57540"/>
    </ligand>
</feature>
<feature type="binding site" evidence="18">
    <location>
        <position position="237"/>
    </location>
    <ligand>
        <name>Zn(2+)</name>
        <dbReference type="ChEBI" id="CHEBI:29105"/>
    </ligand>
</feature>
<dbReference type="PIRSF" id="PIRSF001455">
    <property type="entry name" value="DHQ_synth"/>
    <property type="match status" value="1"/>
</dbReference>
<evidence type="ECO:0000256" key="9">
    <source>
        <dbReference type="ARBA" id="ARBA00022490"/>
    </source>
</evidence>
<evidence type="ECO:0000256" key="16">
    <source>
        <dbReference type="ARBA" id="ARBA00023239"/>
    </source>
</evidence>
<dbReference type="UniPathway" id="UPA00053">
    <property type="reaction ID" value="UER00085"/>
</dbReference>
<dbReference type="GO" id="GO:0009073">
    <property type="term" value="P:aromatic amino acid family biosynthetic process"/>
    <property type="evidence" value="ECO:0007669"/>
    <property type="project" value="UniProtKB-KW"/>
</dbReference>
<evidence type="ECO:0000256" key="10">
    <source>
        <dbReference type="ARBA" id="ARBA00022605"/>
    </source>
</evidence>